<dbReference type="InParanoid" id="A0A0D2UF78"/>
<evidence type="ECO:0000313" key="1">
    <source>
        <dbReference type="EMBL" id="KJE93761.1"/>
    </source>
</evidence>
<reference evidence="2" key="1">
    <citation type="submission" date="2011-02" db="EMBL/GenBank/DDBJ databases">
        <title>The Genome Sequence of Capsaspora owczarzaki ATCC 30864.</title>
        <authorList>
            <person name="Russ C."/>
            <person name="Cuomo C."/>
            <person name="Burger G."/>
            <person name="Gray M.W."/>
            <person name="Holland P.W.H."/>
            <person name="King N."/>
            <person name="Lang F.B.F."/>
            <person name="Roger A.J."/>
            <person name="Ruiz-Trillo I."/>
            <person name="Young S.K."/>
            <person name="Zeng Q."/>
            <person name="Gargeya S."/>
            <person name="Alvarado L."/>
            <person name="Berlin A."/>
            <person name="Chapman S.B."/>
            <person name="Chen Z."/>
            <person name="Freedman E."/>
            <person name="Gellesch M."/>
            <person name="Goldberg J."/>
            <person name="Griggs A."/>
            <person name="Gujja S."/>
            <person name="Heilman E."/>
            <person name="Heiman D."/>
            <person name="Howarth C."/>
            <person name="Mehta T."/>
            <person name="Neiman D."/>
            <person name="Pearson M."/>
            <person name="Roberts A."/>
            <person name="Saif S."/>
            <person name="Shea T."/>
            <person name="Shenoy N."/>
            <person name="Sisk P."/>
            <person name="Stolte C."/>
            <person name="Sykes S."/>
            <person name="White J."/>
            <person name="Yandava C."/>
            <person name="Haas B."/>
            <person name="Nusbaum C."/>
            <person name="Birren B."/>
        </authorList>
    </citation>
    <scope>NUCLEOTIDE SEQUENCE</scope>
    <source>
        <strain evidence="2">ATCC 30864</strain>
    </source>
</reference>
<gene>
    <name evidence="1" type="ORF">CAOG_008787</name>
</gene>
<dbReference type="EMBL" id="KE346365">
    <property type="protein sequence ID" value="KJE93761.1"/>
    <property type="molecule type" value="Genomic_DNA"/>
</dbReference>
<proteinExistence type="predicted"/>
<keyword evidence="2" id="KW-1185">Reference proteome</keyword>
<dbReference type="AlphaFoldDB" id="A0A0D2UF78"/>
<dbReference type="PhylomeDB" id="A0A0D2UF78"/>
<protein>
    <submittedName>
        <fullName evidence="1">Uncharacterized protein</fullName>
    </submittedName>
</protein>
<dbReference type="Proteomes" id="UP000008743">
    <property type="component" value="Unassembled WGS sequence"/>
</dbReference>
<sequence length="614" mass="67416">MLQERVEQLSAVKARLTEHFKSLTTQPADRKERQFMVVATIPGAGKTRLATHCAVEAFPDVLRDIVRTNPNKRSTLCPIVLSITFNSSTPFDNDKEENFEPETAVAIRLLYAYFEARDFDEFRNTIGNRGSVRVSDASDLILKDARQRHPLTHPRVFVLIDSFSKLLTFDLDDLRAMFPERVKKIEAKPRSDSKEDCLQRTFLYYAVNPLVMRSVNSTISSSLQLMLFGSYPGVLNKLFRVLGDQDPSPRGGAIDGVMSIDVPALSFGGVSALLDDFLVQPRLADRALAAACNITVGSFGPDLHVAEAALARSICGTRVEPDTRLTNTFTVAAAVSAGCCHLDNGVLKVPLYLFAARLQADLKAYPLSSLAHQLYLTLTEPGHEWEKFEVVVVILLQMRRIADSIETSNSGITVPGEPNWASGLHLNQITQSEFQSSADEARYPRTFNDVAKAHSRICGMKGPDGTDGLLMSSLDPAPAVAQEARSCIAGLAGAPIAEADQQARSRPLVEFIQTKHSLQDTTVSNTTIEGLYGKLARMATDQPFFSRSAPVLGIVTAARLGRTMNKYAIPNYCWLATREDLPALFGGFSDLVQAILSPNIIFFVLRLLESGKSF</sequence>
<accession>A0A0D2UF78</accession>
<organism evidence="1 2">
    <name type="scientific">Capsaspora owczarzaki (strain ATCC 30864)</name>
    <dbReference type="NCBI Taxonomy" id="595528"/>
    <lineage>
        <taxon>Eukaryota</taxon>
        <taxon>Filasterea</taxon>
        <taxon>Capsaspora</taxon>
    </lineage>
</organism>
<evidence type="ECO:0000313" key="2">
    <source>
        <dbReference type="Proteomes" id="UP000008743"/>
    </source>
</evidence>
<name>A0A0D2UF78_CAPO3</name>